<dbReference type="EMBL" id="MU274900">
    <property type="protein sequence ID" value="KAI0095220.1"/>
    <property type="molecule type" value="Genomic_DNA"/>
</dbReference>
<sequence>MPRRVSRLHFILFQLNIAMAESIEETSFFAGYEDETELENTEELIREAQQSEAEEPSDSPAPSRQSSEPLFLPESDEEDESGDVSMIVDKVSERSKTVADSEDVIEILESKPRSQPGTDKRARSLSKVTSVSRKASPSDPVVMEPMVQRPAKKPRLSLEYTEELSDSPFESAFLGAFIVGNAWCTVKGKGYIKPGDEICIERDEPFTPTPARAEAKKVNGKKGTKTKGGKKQISIATMFKPPPTKFVKKKQEAIVRITNRGGFEFGRLPLDVATWVSRLLDLDIVDFRGSTMIDCPPTLHSGAEVIVSLSVHLKAAAFMRHTISSSQQPRHMFNEGQETEAEQNLRQRKAALTHLFEVLDLHPIARGSISRSVRGLNKEDLALLTKDDRKFQKSAKGTKTEIVGDGEEIEVEADVEELSENQLNLIYRKAQQNDTTMVERDPAETFSLTLRGYQKQALNWMYDMEASTDSVRKEQAMHPLWKEYAFPADPNIGVIDLTDERPFYFNEYSGELSLEFPVAERKFKGGILADQMGMGKTIMLSALIQTARTPEEPPADQGTSKRRQLRLDNKFRIANLHTPVKGPSATLIVAPTSLLSQWAEELQRSSQPGTLKTLVWHGQNRLDLESAVQQENGVDVVITSYGTLVSEHARSERMPSPVFEIEWLRIILDEAHSAKNRQSKTAKAVYALQARRRWAVTGTPIVNRLEDLFSLLRFLRFTPWSDYTFFRSFVTLPFLGRDPKAIEVVQVILETVLLRREKNMLDSDGKPIVALPAKEVTIENLEFSPLERKIYDSLYSSAKETFESWRVKGLASKNYTSILAMLMRLRRAVLHPSLVVSGADGGHTKLSTKNGAVDIDAMIQQFAQGDKSPNLSSAFVEDVLANLNAEENAECPICLDVMQYPMVIPGCLHQCCKDCITAFLSNLADKGEQGRCPSCSYSPVQEADLLEVMRKKQTTSDEQASTLTFTLRRNDFRSSTKLDALVQNLRRLRDQDPCFRAVVFSQFTSFLDLIQMILEREGLAWYRFDGTMDVKKRNDAVSSFKVTSREPKIMIISLKAGGVGLNLTNANHVFMMDCWWNSAIENQAIDRVHRIGQEKTVYVKHFIISETIEGRVLEIQKRKTAIVKEAFGGKGDSDSMENLKIMFGDAR</sequence>
<gene>
    <name evidence="1" type="ORF">BDY19DRAFT_916815</name>
</gene>
<keyword evidence="2" id="KW-1185">Reference proteome</keyword>
<name>A0ACB8UM58_9APHY</name>
<dbReference type="Proteomes" id="UP001055072">
    <property type="component" value="Unassembled WGS sequence"/>
</dbReference>
<protein>
    <submittedName>
        <fullName evidence="1">SNF2 family N-terminal domain-containing protein</fullName>
    </submittedName>
</protein>
<evidence type="ECO:0000313" key="2">
    <source>
        <dbReference type="Proteomes" id="UP001055072"/>
    </source>
</evidence>
<organism evidence="1 2">
    <name type="scientific">Irpex rosettiformis</name>
    <dbReference type="NCBI Taxonomy" id="378272"/>
    <lineage>
        <taxon>Eukaryota</taxon>
        <taxon>Fungi</taxon>
        <taxon>Dikarya</taxon>
        <taxon>Basidiomycota</taxon>
        <taxon>Agaricomycotina</taxon>
        <taxon>Agaricomycetes</taxon>
        <taxon>Polyporales</taxon>
        <taxon>Irpicaceae</taxon>
        <taxon>Irpex</taxon>
    </lineage>
</organism>
<proteinExistence type="predicted"/>
<reference evidence="1" key="1">
    <citation type="journal article" date="2021" name="Environ. Microbiol.">
        <title>Gene family expansions and transcriptome signatures uncover fungal adaptations to wood decay.</title>
        <authorList>
            <person name="Hage H."/>
            <person name="Miyauchi S."/>
            <person name="Viragh M."/>
            <person name="Drula E."/>
            <person name="Min B."/>
            <person name="Chaduli D."/>
            <person name="Navarro D."/>
            <person name="Favel A."/>
            <person name="Norest M."/>
            <person name="Lesage-Meessen L."/>
            <person name="Balint B."/>
            <person name="Merenyi Z."/>
            <person name="de Eugenio L."/>
            <person name="Morin E."/>
            <person name="Martinez A.T."/>
            <person name="Baldrian P."/>
            <person name="Stursova M."/>
            <person name="Martinez M.J."/>
            <person name="Novotny C."/>
            <person name="Magnuson J.K."/>
            <person name="Spatafora J.W."/>
            <person name="Maurice S."/>
            <person name="Pangilinan J."/>
            <person name="Andreopoulos W."/>
            <person name="LaButti K."/>
            <person name="Hundley H."/>
            <person name="Na H."/>
            <person name="Kuo A."/>
            <person name="Barry K."/>
            <person name="Lipzen A."/>
            <person name="Henrissat B."/>
            <person name="Riley R."/>
            <person name="Ahrendt S."/>
            <person name="Nagy L.G."/>
            <person name="Grigoriev I.V."/>
            <person name="Martin F."/>
            <person name="Rosso M.N."/>
        </authorList>
    </citation>
    <scope>NUCLEOTIDE SEQUENCE</scope>
    <source>
        <strain evidence="1">CBS 384.51</strain>
    </source>
</reference>
<accession>A0ACB8UM58</accession>
<evidence type="ECO:0000313" key="1">
    <source>
        <dbReference type="EMBL" id="KAI0095220.1"/>
    </source>
</evidence>
<comment type="caution">
    <text evidence="1">The sequence shown here is derived from an EMBL/GenBank/DDBJ whole genome shotgun (WGS) entry which is preliminary data.</text>
</comment>